<proteinExistence type="predicted"/>
<organism evidence="1 2">
    <name type="scientific">Thalassospira profundimaris</name>
    <dbReference type="NCBI Taxonomy" id="502049"/>
    <lineage>
        <taxon>Bacteria</taxon>
        <taxon>Pseudomonadati</taxon>
        <taxon>Pseudomonadota</taxon>
        <taxon>Alphaproteobacteria</taxon>
        <taxon>Rhodospirillales</taxon>
        <taxon>Thalassospiraceae</taxon>
        <taxon>Thalassospira</taxon>
    </lineage>
</organism>
<evidence type="ECO:0000313" key="1">
    <source>
        <dbReference type="EMBL" id="RCK25593.1"/>
    </source>
</evidence>
<sequence>MLLIFHRRFLIIDSGQVEGGLGRHPNELNDRRLISQLKHDDGISDICRSSAVRSGPDKFKLSHKRKRMWQQLKSLSFKTSAGFRLLGNQETK</sequence>
<reference evidence="1 2" key="1">
    <citation type="submission" date="2014-07" db="EMBL/GenBank/DDBJ databases">
        <title>Draft genome sequence of Thalassospira profundimaris R8-17.</title>
        <authorList>
            <person name="Lai Q."/>
            <person name="Shao Z."/>
        </authorList>
    </citation>
    <scope>NUCLEOTIDE SEQUENCE [LARGE SCALE GENOMIC DNA]</scope>
    <source>
        <strain evidence="1 2">R8-17</strain>
    </source>
</reference>
<dbReference type="Proteomes" id="UP000253061">
    <property type="component" value="Unassembled WGS sequence"/>
</dbReference>
<name>A0A367VK81_9PROT</name>
<accession>A0A367VK81</accession>
<dbReference type="EMBL" id="JPWB01000001">
    <property type="protein sequence ID" value="RCK25593.1"/>
    <property type="molecule type" value="Genomic_DNA"/>
</dbReference>
<dbReference type="AlphaFoldDB" id="A0A367VK81"/>
<gene>
    <name evidence="1" type="ORF">TH6_03025</name>
</gene>
<evidence type="ECO:0000313" key="2">
    <source>
        <dbReference type="Proteomes" id="UP000253061"/>
    </source>
</evidence>
<protein>
    <submittedName>
        <fullName evidence="1">Uncharacterized protein</fullName>
    </submittedName>
</protein>
<comment type="caution">
    <text evidence="1">The sequence shown here is derived from an EMBL/GenBank/DDBJ whole genome shotgun (WGS) entry which is preliminary data.</text>
</comment>